<dbReference type="EMBL" id="AP014925">
    <property type="protein sequence ID" value="BAR94895.1"/>
    <property type="molecule type" value="Genomic_DNA"/>
</dbReference>
<accession>A0AAD1F672</accession>
<organism evidence="1 2">
    <name type="scientific">Prevotella intermedia</name>
    <dbReference type="NCBI Taxonomy" id="28131"/>
    <lineage>
        <taxon>Bacteria</taxon>
        <taxon>Pseudomonadati</taxon>
        <taxon>Bacteroidota</taxon>
        <taxon>Bacteroidia</taxon>
        <taxon>Bacteroidales</taxon>
        <taxon>Prevotellaceae</taxon>
        <taxon>Prevotella</taxon>
    </lineage>
</organism>
<gene>
    <name evidence="1" type="ORF">PI172_0167</name>
</gene>
<proteinExistence type="predicted"/>
<reference evidence="1 2" key="1">
    <citation type="submission" date="2015-07" db="EMBL/GenBank/DDBJ databases">
        <title>Complete genome sequence of Prevotella intermedia strain 17-2.</title>
        <authorList>
            <person name="Nambu T."/>
        </authorList>
    </citation>
    <scope>NUCLEOTIDE SEQUENCE [LARGE SCALE GENOMIC DNA]</scope>
    <source>
        <strain evidence="1 2">17-2</strain>
    </source>
</reference>
<protein>
    <submittedName>
        <fullName evidence="1">Uncharacterized protein</fullName>
    </submittedName>
</protein>
<name>A0AAD1F672_PREIN</name>
<sequence>MAYTQHSELRPWSFTGVVRNRTSSVKWRAEYCSLSGFEHPTRRSKTTVANTVFFIFGLQPFRDEQ</sequence>
<dbReference type="AlphaFoldDB" id="A0AAD1F672"/>
<evidence type="ECO:0000313" key="2">
    <source>
        <dbReference type="Proteomes" id="UP000067008"/>
    </source>
</evidence>
<dbReference type="Proteomes" id="UP000067008">
    <property type="component" value="Chromosome 2"/>
</dbReference>
<evidence type="ECO:0000313" key="1">
    <source>
        <dbReference type="EMBL" id="BAR94895.1"/>
    </source>
</evidence>